<evidence type="ECO:0000256" key="1">
    <source>
        <dbReference type="ARBA" id="ARBA00010394"/>
    </source>
</evidence>
<dbReference type="AlphaFoldDB" id="A0A078A7U7"/>
<evidence type="ECO:0000313" key="4">
    <source>
        <dbReference type="EMBL" id="CDW78335.1"/>
    </source>
</evidence>
<dbReference type="InParanoid" id="A0A078A7U7"/>
<evidence type="ECO:0000313" key="5">
    <source>
        <dbReference type="Proteomes" id="UP000039865"/>
    </source>
</evidence>
<sequence length="596" mass="69896">MVEDYGRTDERKQFMKPIYGDPMKKREEFSVSLRKKRKEELIKSKRQKISSLMNSPADEFNSNELSTSDEGNYDVDSITLAIQSYLPNELLEADWPIKMDFLLKMILEIDPQYAMNYGHIEKTRNVLRLIRSSMSNDVNIKAIEFISQTNCLYYFGQLLTYLMNYKDDKVYFDLINELTWCILNFSSSEEFECSNQIALNDAIMMNIASLLHSDQNSFQVNAIWILSNIFGELNLELTRMTLNKTNYMDYLGTFICQSNSQDVLEQMAWSLCNILSIKKYLTYEEIQVILRTIVYITEQFDPTITPNYRRYRNKTVKYICSDNAVLDSGLKLFGTLLSKEDRHARMFFEKFGDLHLMIAQNVLTIDIYPGEAFLPNSVEHKTAITIVKLGIWVLSNISACQPIILERLFDNTTIDRVKDLALQYLEYTQNKRLPQILFVECMYFLLNLITNSTREQFIKLVQRDYIDLLVMLLKEDRSDKRLIGVALEALDRYFNYDKEVMMQGDLSIIDYFCANQGDDYLQEITQQENFELYNMATALWEKYIKQEDDFIFSQQYQNNANIYDDTRQPPEIDENGNVVYEPSNIDNNSQKAGFLI</sequence>
<dbReference type="Gene3D" id="1.25.10.10">
    <property type="entry name" value="Leucine-rich Repeat Variant"/>
    <property type="match status" value="1"/>
</dbReference>
<organism evidence="4 5">
    <name type="scientific">Stylonychia lemnae</name>
    <name type="common">Ciliate</name>
    <dbReference type="NCBI Taxonomy" id="5949"/>
    <lineage>
        <taxon>Eukaryota</taxon>
        <taxon>Sar</taxon>
        <taxon>Alveolata</taxon>
        <taxon>Ciliophora</taxon>
        <taxon>Intramacronucleata</taxon>
        <taxon>Spirotrichea</taxon>
        <taxon>Stichotrichia</taxon>
        <taxon>Sporadotrichida</taxon>
        <taxon>Oxytrichidae</taxon>
        <taxon>Stylonychinae</taxon>
        <taxon>Stylonychia</taxon>
    </lineage>
</organism>
<dbReference type="PANTHER" id="PTHR23316">
    <property type="entry name" value="IMPORTIN ALPHA"/>
    <property type="match status" value="1"/>
</dbReference>
<reference evidence="4 5" key="1">
    <citation type="submission" date="2014-06" db="EMBL/GenBank/DDBJ databases">
        <authorList>
            <person name="Swart Estienne"/>
        </authorList>
    </citation>
    <scope>NUCLEOTIDE SEQUENCE [LARGE SCALE GENOMIC DNA]</scope>
    <source>
        <strain evidence="4 5">130c</strain>
    </source>
</reference>
<gene>
    <name evidence="4" type="primary">Contig4890.g5225</name>
    <name evidence="4" type="ORF">STYLEM_7311</name>
</gene>
<evidence type="ECO:0000256" key="2">
    <source>
        <dbReference type="ARBA" id="ARBA00022448"/>
    </source>
</evidence>
<dbReference type="InterPro" id="IPR011989">
    <property type="entry name" value="ARM-like"/>
</dbReference>
<dbReference type="OrthoDB" id="29145at2759"/>
<dbReference type="Proteomes" id="UP000039865">
    <property type="component" value="Unassembled WGS sequence"/>
</dbReference>
<protein>
    <submittedName>
        <fullName evidence="4">Importin alpha</fullName>
    </submittedName>
</protein>
<accession>A0A078A7U7</accession>
<keyword evidence="3" id="KW-0653">Protein transport</keyword>
<dbReference type="SUPFAM" id="SSF48371">
    <property type="entry name" value="ARM repeat"/>
    <property type="match status" value="1"/>
</dbReference>
<dbReference type="InterPro" id="IPR016024">
    <property type="entry name" value="ARM-type_fold"/>
</dbReference>
<dbReference type="GO" id="GO:0015031">
    <property type="term" value="P:protein transport"/>
    <property type="evidence" value="ECO:0007669"/>
    <property type="project" value="UniProtKB-KW"/>
</dbReference>
<evidence type="ECO:0000256" key="3">
    <source>
        <dbReference type="ARBA" id="ARBA00022927"/>
    </source>
</evidence>
<dbReference type="EMBL" id="CCKQ01007008">
    <property type="protein sequence ID" value="CDW78335.1"/>
    <property type="molecule type" value="Genomic_DNA"/>
</dbReference>
<name>A0A078A7U7_STYLE</name>
<proteinExistence type="inferred from homology"/>
<keyword evidence="2" id="KW-0813">Transport</keyword>
<keyword evidence="5" id="KW-1185">Reference proteome</keyword>
<comment type="similarity">
    <text evidence="1">Belongs to the importin alpha family.</text>
</comment>